<dbReference type="EMBL" id="PJNE01000001">
    <property type="protein sequence ID" value="PKW28096.1"/>
    <property type="molecule type" value="Genomic_DNA"/>
</dbReference>
<keyword evidence="2" id="KW-1185">Reference proteome</keyword>
<evidence type="ECO:0000313" key="1">
    <source>
        <dbReference type="EMBL" id="PKW28096.1"/>
    </source>
</evidence>
<protein>
    <submittedName>
        <fullName evidence="1">Uncharacterized protein</fullName>
    </submittedName>
</protein>
<accession>A0A2N3YMN3</accession>
<dbReference type="RefSeq" id="WP_245862516.1">
    <property type="nucleotide sequence ID" value="NZ_PJNE01000001.1"/>
</dbReference>
<reference evidence="1 2" key="1">
    <citation type="submission" date="2017-12" db="EMBL/GenBank/DDBJ databases">
        <title>Sequencing the genomes of 1000 Actinobacteria strains.</title>
        <authorList>
            <person name="Klenk H.-P."/>
        </authorList>
    </citation>
    <scope>NUCLEOTIDE SEQUENCE [LARGE SCALE GENOMIC DNA]</scope>
    <source>
        <strain evidence="1 2">DSM 12806</strain>
    </source>
</reference>
<gene>
    <name evidence="1" type="ORF">ATL31_2952</name>
</gene>
<dbReference type="AlphaFoldDB" id="A0A2N3YMN3"/>
<organism evidence="1 2">
    <name type="scientific">Phycicoccus duodecadis</name>
    <dbReference type="NCBI Taxonomy" id="173053"/>
    <lineage>
        <taxon>Bacteria</taxon>
        <taxon>Bacillati</taxon>
        <taxon>Actinomycetota</taxon>
        <taxon>Actinomycetes</taxon>
        <taxon>Micrococcales</taxon>
        <taxon>Intrasporangiaceae</taxon>
        <taxon>Phycicoccus</taxon>
    </lineage>
</organism>
<name>A0A2N3YMN3_9MICO</name>
<proteinExistence type="predicted"/>
<dbReference type="Proteomes" id="UP000233781">
    <property type="component" value="Unassembled WGS sequence"/>
</dbReference>
<evidence type="ECO:0000313" key="2">
    <source>
        <dbReference type="Proteomes" id="UP000233781"/>
    </source>
</evidence>
<sequence>MLEDPIIAPSAFKHGLGAEDILHAYRDPIRVWDLGDGFTMMLGPNSAAIILEVGYVEGDTAVVIVHAMRARKRFLE</sequence>
<comment type="caution">
    <text evidence="1">The sequence shown here is derived from an EMBL/GenBank/DDBJ whole genome shotgun (WGS) entry which is preliminary data.</text>
</comment>